<comment type="caution">
    <text evidence="15">The sequence shown here is derived from an EMBL/GenBank/DDBJ whole genome shotgun (WGS) entry which is preliminary data.</text>
</comment>
<dbReference type="InterPro" id="IPR029060">
    <property type="entry name" value="PIN-like_dom_sf"/>
</dbReference>
<evidence type="ECO:0000256" key="3">
    <source>
        <dbReference type="ARBA" id="ARBA00005283"/>
    </source>
</evidence>
<dbReference type="InterPro" id="IPR036279">
    <property type="entry name" value="5-3_exonuclease_C_sf"/>
</dbReference>
<evidence type="ECO:0000256" key="9">
    <source>
        <dbReference type="ARBA" id="ARBA00022842"/>
    </source>
</evidence>
<dbReference type="Pfam" id="PF00752">
    <property type="entry name" value="XPG_N"/>
    <property type="match status" value="1"/>
</dbReference>
<dbReference type="PRINTS" id="PR00066">
    <property type="entry name" value="XRODRMPGMNTG"/>
</dbReference>
<feature type="region of interest" description="Disordered" evidence="12">
    <location>
        <begin position="142"/>
        <end position="179"/>
    </location>
</feature>
<feature type="compositionally biased region" description="Polar residues" evidence="12">
    <location>
        <begin position="365"/>
        <end position="378"/>
    </location>
</feature>
<evidence type="ECO:0000313" key="16">
    <source>
        <dbReference type="Proteomes" id="UP001489004"/>
    </source>
</evidence>
<dbReference type="PROSITE" id="PS00841">
    <property type="entry name" value="XPG_1"/>
    <property type="match status" value="1"/>
</dbReference>
<dbReference type="AlphaFoldDB" id="A0AAW1RAB6"/>
<dbReference type="GO" id="GO:0004520">
    <property type="term" value="F:DNA endonuclease activity"/>
    <property type="evidence" value="ECO:0007669"/>
    <property type="project" value="TreeGrafter"/>
</dbReference>
<keyword evidence="11" id="KW-0539">Nucleus</keyword>
<dbReference type="InterPro" id="IPR019974">
    <property type="entry name" value="XPG_CS"/>
</dbReference>
<evidence type="ECO:0000256" key="1">
    <source>
        <dbReference type="ARBA" id="ARBA00001946"/>
    </source>
</evidence>
<organism evidence="15 16">
    <name type="scientific">[Myrmecia] bisecta</name>
    <dbReference type="NCBI Taxonomy" id="41462"/>
    <lineage>
        <taxon>Eukaryota</taxon>
        <taxon>Viridiplantae</taxon>
        <taxon>Chlorophyta</taxon>
        <taxon>core chlorophytes</taxon>
        <taxon>Trebouxiophyceae</taxon>
        <taxon>Trebouxiales</taxon>
        <taxon>Trebouxiaceae</taxon>
        <taxon>Myrmecia</taxon>
    </lineage>
</organism>
<gene>
    <name evidence="15" type="ORF">WJX72_012105</name>
</gene>
<evidence type="ECO:0000256" key="7">
    <source>
        <dbReference type="ARBA" id="ARBA00022763"/>
    </source>
</evidence>
<evidence type="ECO:0000256" key="10">
    <source>
        <dbReference type="ARBA" id="ARBA00023204"/>
    </source>
</evidence>
<dbReference type="FunFam" id="1.10.150.20:FF:000050">
    <property type="entry name" value="DNA repair protein UVH3"/>
    <property type="match status" value="1"/>
</dbReference>
<keyword evidence="6" id="KW-0255">Endonuclease</keyword>
<evidence type="ECO:0000256" key="8">
    <source>
        <dbReference type="ARBA" id="ARBA00022801"/>
    </source>
</evidence>
<dbReference type="CDD" id="cd09868">
    <property type="entry name" value="PIN_XPG_RAD2"/>
    <property type="match status" value="2"/>
</dbReference>
<feature type="region of interest" description="Disordered" evidence="12">
    <location>
        <begin position="714"/>
        <end position="769"/>
    </location>
</feature>
<dbReference type="PANTHER" id="PTHR16171">
    <property type="entry name" value="DNA REPAIR PROTEIN COMPLEMENTING XP-G CELLS-RELATED"/>
    <property type="match status" value="1"/>
</dbReference>
<dbReference type="GO" id="GO:0003697">
    <property type="term" value="F:single-stranded DNA binding"/>
    <property type="evidence" value="ECO:0007669"/>
    <property type="project" value="InterPro"/>
</dbReference>
<dbReference type="GO" id="GO:0016788">
    <property type="term" value="F:hydrolase activity, acting on ester bonds"/>
    <property type="evidence" value="ECO:0007669"/>
    <property type="project" value="InterPro"/>
</dbReference>
<feature type="region of interest" description="Disordered" evidence="12">
    <location>
        <begin position="390"/>
        <end position="434"/>
    </location>
</feature>
<evidence type="ECO:0000256" key="4">
    <source>
        <dbReference type="ARBA" id="ARBA00022722"/>
    </source>
</evidence>
<dbReference type="GO" id="GO:0006289">
    <property type="term" value="P:nucleotide-excision repair"/>
    <property type="evidence" value="ECO:0007669"/>
    <property type="project" value="InterPro"/>
</dbReference>
<dbReference type="SMART" id="SM00279">
    <property type="entry name" value="HhH2"/>
    <property type="match status" value="1"/>
</dbReference>
<keyword evidence="10" id="KW-0234">DNA repair</keyword>
<feature type="region of interest" description="Disordered" evidence="12">
    <location>
        <begin position="353"/>
        <end position="378"/>
    </location>
</feature>
<dbReference type="Gene3D" id="1.10.150.20">
    <property type="entry name" value="5' to 3' exonuclease, C-terminal subdomain"/>
    <property type="match status" value="1"/>
</dbReference>
<dbReference type="PANTHER" id="PTHR16171:SF7">
    <property type="entry name" value="DNA REPAIR PROTEIN RAD2"/>
    <property type="match status" value="1"/>
</dbReference>
<name>A0AAW1RAB6_9CHLO</name>
<dbReference type="InterPro" id="IPR001044">
    <property type="entry name" value="XPG/Rad2_eukaryotes"/>
</dbReference>
<keyword evidence="5" id="KW-0479">Metal-binding</keyword>
<dbReference type="PROSITE" id="PS00842">
    <property type="entry name" value="XPG_2"/>
    <property type="match status" value="1"/>
</dbReference>
<keyword evidence="9" id="KW-0460">Magnesium</keyword>
<keyword evidence="7" id="KW-0227">DNA damage</keyword>
<evidence type="ECO:0000256" key="6">
    <source>
        <dbReference type="ARBA" id="ARBA00022759"/>
    </source>
</evidence>
<keyword evidence="8" id="KW-0378">Hydrolase</keyword>
<proteinExistence type="inferred from homology"/>
<comment type="similarity">
    <text evidence="3">Belongs to the XPG/RAD2 endonuclease family. XPG subfamily.</text>
</comment>
<evidence type="ECO:0000256" key="11">
    <source>
        <dbReference type="ARBA" id="ARBA00023242"/>
    </source>
</evidence>
<protein>
    <submittedName>
        <fullName evidence="15">Uncharacterized protein</fullName>
    </submittedName>
</protein>
<feature type="region of interest" description="Disordered" evidence="12">
    <location>
        <begin position="888"/>
        <end position="949"/>
    </location>
</feature>
<comment type="subcellular location">
    <subcellularLocation>
        <location evidence="2">Nucleus</location>
    </subcellularLocation>
</comment>
<evidence type="ECO:0000259" key="13">
    <source>
        <dbReference type="SMART" id="SM00484"/>
    </source>
</evidence>
<evidence type="ECO:0000259" key="14">
    <source>
        <dbReference type="SMART" id="SM00485"/>
    </source>
</evidence>
<dbReference type="GO" id="GO:0046872">
    <property type="term" value="F:metal ion binding"/>
    <property type="evidence" value="ECO:0007669"/>
    <property type="project" value="UniProtKB-KW"/>
</dbReference>
<dbReference type="Proteomes" id="UP001489004">
    <property type="component" value="Unassembled WGS sequence"/>
</dbReference>
<dbReference type="SUPFAM" id="SSF47807">
    <property type="entry name" value="5' to 3' exonuclease, C-terminal subdomain"/>
    <property type="match status" value="1"/>
</dbReference>
<sequence length="974" mass="106469">MGVHGLWPLLEPVGRRINIEALTNKRLAVDASIWLVQFIKAMRDEKGEMMRNAHLLGFFRRICRLLFHKIRPVFVFDGATPALKKRTTIARRRRREQQSAKVKKTAEKLLLAQLRKHALGQLSAAQAAQAAAALEKSAKALSEAQHAADDEDEVVDLSQGGNEEPAQRAGAQQAQHGSLPEAVNSAVADEMLAAQLSAEAEAGLDVEDAELQAAIQASQADPDYTPNGNGAEEDEAEEEEESEGEEEVLIPEGLDSLDPAVLSTLPPSMQLELMAKLREQKNLENREQFQKHAGRPLNFSQFQMETYLKASAFRRQMDGVKDVMNQTYMAGREGGIARRIAGQADREYILKVDPPAEPAPDQAMEPSQPSGSAPTLSQTSDALEFTLDLPEGADPDALFKSDASEPEDEDVEWETIGDDGANAGDQKQQGGPWGQLHWRERAAQRQKYWSLSHGFQFGRKLADWGKPDASAKMTSAELEDAEMQEAIQRSLADAQCRGAGHLGSDSDVEWDAGDEGEPSWLPAGRMGSMGMSEAPSSSLPASLDLDSEMRAVDAQAEALMVEQRRATRNSDAPTPEMYGECQELLQMFGLPYIIAPMEAEAQCAWLNNEGLVDGVVTDDNDVFLFGGRQVYRNIFEGKKYVEEYRTDDLETELGMDRDKLIHLALLLGSDYTEGIQGIGIVNAVEIVNAFAGEHGLAAFKKWVASPDAGLIAAAQGLGHTPPRGKKAKSGAASQGSEAGDSQGPEAEAAGSAADPANDEPPLQKEFKKRHRAIRRNWDIPNDFPNAAVVRAYTHARVDDNKDRFTYGRPDIELLRKFCFDKFGWTRDKADQLLLPVLKAYDERQTQMTMDSFLSFSQRFAKIKSRRLQKAVAGISGSANPELAMADIAEDPKPAHPKPPGGRKRKKPASGATPDARADAQPSQSSPAGDRVLRQRSAAVSYKEADVNEKAEAVPGVLQGQCDMDDIDWEAVPSQ</sequence>
<feature type="region of interest" description="Disordered" evidence="12">
    <location>
        <begin position="497"/>
        <end position="518"/>
    </location>
</feature>
<dbReference type="Pfam" id="PF00867">
    <property type="entry name" value="XPG_I"/>
    <property type="match status" value="1"/>
</dbReference>
<dbReference type="CDD" id="cd09904">
    <property type="entry name" value="H3TH_XPG"/>
    <property type="match status" value="1"/>
</dbReference>
<evidence type="ECO:0000256" key="5">
    <source>
        <dbReference type="ARBA" id="ARBA00022723"/>
    </source>
</evidence>
<dbReference type="InterPro" id="IPR006085">
    <property type="entry name" value="XPG_DNA_repair_N"/>
</dbReference>
<feature type="domain" description="XPG N-terminal" evidence="14">
    <location>
        <begin position="1"/>
        <end position="98"/>
    </location>
</feature>
<dbReference type="SMART" id="SM00484">
    <property type="entry name" value="XPGI"/>
    <property type="match status" value="1"/>
</dbReference>
<feature type="compositionally biased region" description="Acidic residues" evidence="12">
    <location>
        <begin position="506"/>
        <end position="517"/>
    </location>
</feature>
<feature type="region of interest" description="Disordered" evidence="12">
    <location>
        <begin position="955"/>
        <end position="974"/>
    </location>
</feature>
<feature type="region of interest" description="Disordered" evidence="12">
    <location>
        <begin position="217"/>
        <end position="258"/>
    </location>
</feature>
<dbReference type="InterPro" id="IPR006086">
    <property type="entry name" value="XPG-I_dom"/>
</dbReference>
<dbReference type="SUPFAM" id="SSF88723">
    <property type="entry name" value="PIN domain-like"/>
    <property type="match status" value="1"/>
</dbReference>
<feature type="compositionally biased region" description="Acidic residues" evidence="12">
    <location>
        <begin position="231"/>
        <end position="249"/>
    </location>
</feature>
<keyword evidence="4" id="KW-0540">Nuclease</keyword>
<feature type="domain" description="XPG-I" evidence="13">
    <location>
        <begin position="586"/>
        <end position="655"/>
    </location>
</feature>
<evidence type="ECO:0000256" key="12">
    <source>
        <dbReference type="SAM" id="MobiDB-lite"/>
    </source>
</evidence>
<feature type="compositionally biased region" description="Acidic residues" evidence="12">
    <location>
        <begin position="404"/>
        <end position="417"/>
    </location>
</feature>
<keyword evidence="16" id="KW-1185">Reference proteome</keyword>
<dbReference type="PRINTS" id="PR00853">
    <property type="entry name" value="XPGRADSUPER"/>
</dbReference>
<evidence type="ECO:0000313" key="15">
    <source>
        <dbReference type="EMBL" id="KAK9830500.1"/>
    </source>
</evidence>
<dbReference type="InterPro" id="IPR008918">
    <property type="entry name" value="HhH2"/>
</dbReference>
<evidence type="ECO:0000256" key="2">
    <source>
        <dbReference type="ARBA" id="ARBA00004123"/>
    </source>
</evidence>
<accession>A0AAW1RAB6</accession>
<comment type="cofactor">
    <cofactor evidence="1">
        <name>Mg(2+)</name>
        <dbReference type="ChEBI" id="CHEBI:18420"/>
    </cofactor>
</comment>
<reference evidence="15 16" key="1">
    <citation type="journal article" date="2024" name="Nat. Commun.">
        <title>Phylogenomics reveals the evolutionary origins of lichenization in chlorophyte algae.</title>
        <authorList>
            <person name="Puginier C."/>
            <person name="Libourel C."/>
            <person name="Otte J."/>
            <person name="Skaloud P."/>
            <person name="Haon M."/>
            <person name="Grisel S."/>
            <person name="Petersen M."/>
            <person name="Berrin J.G."/>
            <person name="Delaux P.M."/>
            <person name="Dal Grande F."/>
            <person name="Keller J."/>
        </authorList>
    </citation>
    <scope>NUCLEOTIDE SEQUENCE [LARGE SCALE GENOMIC DNA]</scope>
    <source>
        <strain evidence="15 16">SAG 2043</strain>
    </source>
</reference>
<dbReference type="Gene3D" id="3.40.50.1010">
    <property type="entry name" value="5'-nuclease"/>
    <property type="match status" value="2"/>
</dbReference>
<dbReference type="SMART" id="SM00485">
    <property type="entry name" value="XPGN"/>
    <property type="match status" value="1"/>
</dbReference>
<dbReference type="EMBL" id="JALJOR010000001">
    <property type="protein sequence ID" value="KAK9830500.1"/>
    <property type="molecule type" value="Genomic_DNA"/>
</dbReference>
<feature type="compositionally biased region" description="Low complexity" evidence="12">
    <location>
        <begin position="743"/>
        <end position="755"/>
    </location>
</feature>
<dbReference type="GO" id="GO:0005634">
    <property type="term" value="C:nucleus"/>
    <property type="evidence" value="ECO:0007669"/>
    <property type="project" value="UniProtKB-SubCell"/>
</dbReference>
<dbReference type="InterPro" id="IPR006084">
    <property type="entry name" value="XPG/Rad2"/>
</dbReference>